<name>A0A5D2IVI7_GOSTO</name>
<gene>
    <name evidence="1" type="ORF">ES332_D11G355800v1</name>
</gene>
<dbReference type="EMBL" id="CM017633">
    <property type="protein sequence ID" value="TYH46688.1"/>
    <property type="molecule type" value="Genomic_DNA"/>
</dbReference>
<dbReference type="AlphaFoldDB" id="A0A5D2IVI7"/>
<organism evidence="1 2">
    <name type="scientific">Gossypium tomentosum</name>
    <name type="common">Hawaiian cotton</name>
    <name type="synonym">Gossypium sandvicense</name>
    <dbReference type="NCBI Taxonomy" id="34277"/>
    <lineage>
        <taxon>Eukaryota</taxon>
        <taxon>Viridiplantae</taxon>
        <taxon>Streptophyta</taxon>
        <taxon>Embryophyta</taxon>
        <taxon>Tracheophyta</taxon>
        <taxon>Spermatophyta</taxon>
        <taxon>Magnoliopsida</taxon>
        <taxon>eudicotyledons</taxon>
        <taxon>Gunneridae</taxon>
        <taxon>Pentapetalae</taxon>
        <taxon>rosids</taxon>
        <taxon>malvids</taxon>
        <taxon>Malvales</taxon>
        <taxon>Malvaceae</taxon>
        <taxon>Malvoideae</taxon>
        <taxon>Gossypium</taxon>
    </lineage>
</organism>
<sequence>MKNPIFATQFFVHSNQAKRSSRIPLQKSSNMFIHRLLFASVFIVCCLTTLTNGATLPNDEVEALRSTGKILGKTNWNFDIDPCSRGNSWLDQPTRYYANNVTCDCSFNNNTICHVTHIRDWYGIFSKVEQD</sequence>
<proteinExistence type="predicted"/>
<dbReference type="Proteomes" id="UP000322667">
    <property type="component" value="Chromosome D11"/>
</dbReference>
<evidence type="ECO:0000313" key="2">
    <source>
        <dbReference type="Proteomes" id="UP000322667"/>
    </source>
</evidence>
<accession>A0A5D2IVI7</accession>
<protein>
    <submittedName>
        <fullName evidence="1">Uncharacterized protein</fullName>
    </submittedName>
</protein>
<keyword evidence="2" id="KW-1185">Reference proteome</keyword>
<reference evidence="1 2" key="1">
    <citation type="submission" date="2019-07" db="EMBL/GenBank/DDBJ databases">
        <title>WGS assembly of Gossypium tomentosum.</title>
        <authorList>
            <person name="Chen Z.J."/>
            <person name="Sreedasyam A."/>
            <person name="Ando A."/>
            <person name="Song Q."/>
            <person name="De L."/>
            <person name="Hulse-Kemp A."/>
            <person name="Ding M."/>
            <person name="Ye W."/>
            <person name="Kirkbride R."/>
            <person name="Jenkins J."/>
            <person name="Plott C."/>
            <person name="Lovell J."/>
            <person name="Lin Y.-M."/>
            <person name="Vaughn R."/>
            <person name="Liu B."/>
            <person name="Li W."/>
            <person name="Simpson S."/>
            <person name="Scheffler B."/>
            <person name="Saski C."/>
            <person name="Grover C."/>
            <person name="Hu G."/>
            <person name="Conover J."/>
            <person name="Carlson J."/>
            <person name="Shu S."/>
            <person name="Boston L."/>
            <person name="Williams M."/>
            <person name="Peterson D."/>
            <person name="Mcgee K."/>
            <person name="Jones D."/>
            <person name="Wendel J."/>
            <person name="Stelly D."/>
            <person name="Grimwood J."/>
            <person name="Schmutz J."/>
        </authorList>
    </citation>
    <scope>NUCLEOTIDE SEQUENCE [LARGE SCALE GENOMIC DNA]</scope>
    <source>
        <strain evidence="1">7179.01</strain>
    </source>
</reference>
<evidence type="ECO:0000313" key="1">
    <source>
        <dbReference type="EMBL" id="TYH46688.1"/>
    </source>
</evidence>